<evidence type="ECO:0000256" key="7">
    <source>
        <dbReference type="ARBA" id="ARBA00023136"/>
    </source>
</evidence>
<dbReference type="PANTHER" id="PTHR35011:SF10">
    <property type="entry name" value="TRAP TRANSPORTER SMALL PERMEASE PROTEIN"/>
    <property type="match status" value="1"/>
</dbReference>
<proteinExistence type="inferred from homology"/>
<name>A0ABV3SNH2_9HYPH</name>
<feature type="transmembrane region" description="Helical" evidence="9">
    <location>
        <begin position="124"/>
        <end position="147"/>
    </location>
</feature>
<feature type="domain" description="Tripartite ATP-independent periplasmic transporters DctQ component" evidence="11">
    <location>
        <begin position="20"/>
        <end position="149"/>
    </location>
</feature>
<comment type="similarity">
    <text evidence="8 9">Belongs to the TRAP transporter small permease family.</text>
</comment>
<dbReference type="Proteomes" id="UP001556692">
    <property type="component" value="Unassembled WGS sequence"/>
</dbReference>
<organism evidence="12 13">
    <name type="scientific">Aquibium pacificus</name>
    <dbReference type="NCBI Taxonomy" id="3153579"/>
    <lineage>
        <taxon>Bacteria</taxon>
        <taxon>Pseudomonadati</taxon>
        <taxon>Pseudomonadota</taxon>
        <taxon>Alphaproteobacteria</taxon>
        <taxon>Hyphomicrobiales</taxon>
        <taxon>Phyllobacteriaceae</taxon>
        <taxon>Aquibium</taxon>
    </lineage>
</organism>
<dbReference type="EMBL" id="JBDPGJ010000004">
    <property type="protein sequence ID" value="MEX0407461.1"/>
    <property type="molecule type" value="Genomic_DNA"/>
</dbReference>
<evidence type="ECO:0000256" key="8">
    <source>
        <dbReference type="ARBA" id="ARBA00038436"/>
    </source>
</evidence>
<dbReference type="InterPro" id="IPR055348">
    <property type="entry name" value="DctQ"/>
</dbReference>
<evidence type="ECO:0000313" key="12">
    <source>
        <dbReference type="EMBL" id="MEX0407461.1"/>
    </source>
</evidence>
<evidence type="ECO:0000256" key="1">
    <source>
        <dbReference type="ARBA" id="ARBA00004429"/>
    </source>
</evidence>
<feature type="region of interest" description="Disordered" evidence="10">
    <location>
        <begin position="166"/>
        <end position="186"/>
    </location>
</feature>
<evidence type="ECO:0000256" key="9">
    <source>
        <dbReference type="RuleBase" id="RU369079"/>
    </source>
</evidence>
<keyword evidence="2 9" id="KW-0813">Transport</keyword>
<evidence type="ECO:0000256" key="10">
    <source>
        <dbReference type="SAM" id="MobiDB-lite"/>
    </source>
</evidence>
<evidence type="ECO:0000256" key="6">
    <source>
        <dbReference type="ARBA" id="ARBA00022989"/>
    </source>
</evidence>
<feature type="transmembrane region" description="Helical" evidence="9">
    <location>
        <begin position="38"/>
        <end position="57"/>
    </location>
</feature>
<sequence>MFNRIEKVVGVMAAVFLFALMMVTFIDVIGRNVFDRPLVGASEVTEILLVCVVFLTLPSVAFRQAHIVVDLADAVSGPILRSVQKVLSALLGAAFFGGMSWRLWILGEKVAGYADTTPSLGIPLAPFIFGMSILSGITGLICLTFLWRQDATTESHELAAAKRLAGEEEARHRSTSGARASATIGD</sequence>
<keyword evidence="3" id="KW-1003">Cell membrane</keyword>
<comment type="caution">
    <text evidence="12">The sequence shown here is derived from an EMBL/GenBank/DDBJ whole genome shotgun (WGS) entry which is preliminary data.</text>
</comment>
<comment type="function">
    <text evidence="9">Part of the tripartite ATP-independent periplasmic (TRAP) transport system.</text>
</comment>
<dbReference type="Pfam" id="PF04290">
    <property type="entry name" value="DctQ"/>
    <property type="match status" value="1"/>
</dbReference>
<evidence type="ECO:0000313" key="13">
    <source>
        <dbReference type="Proteomes" id="UP001556692"/>
    </source>
</evidence>
<feature type="transmembrane region" description="Helical" evidence="9">
    <location>
        <begin position="7"/>
        <end position="26"/>
    </location>
</feature>
<reference evidence="12 13" key="1">
    <citation type="submission" date="2024-05" db="EMBL/GenBank/DDBJ databases">
        <authorList>
            <person name="Jiang F."/>
        </authorList>
    </citation>
    <scope>NUCLEOTIDE SEQUENCE [LARGE SCALE GENOMIC DNA]</scope>
    <source>
        <strain evidence="12 13">LZ166</strain>
    </source>
</reference>
<keyword evidence="6 9" id="KW-1133">Transmembrane helix</keyword>
<evidence type="ECO:0000256" key="2">
    <source>
        <dbReference type="ARBA" id="ARBA00022448"/>
    </source>
</evidence>
<comment type="subunit">
    <text evidence="9">The complex comprises the extracytoplasmic solute receptor protein and the two transmembrane proteins.</text>
</comment>
<evidence type="ECO:0000256" key="5">
    <source>
        <dbReference type="ARBA" id="ARBA00022692"/>
    </source>
</evidence>
<keyword evidence="4 9" id="KW-0997">Cell inner membrane</keyword>
<dbReference type="RefSeq" id="WP_367955341.1">
    <property type="nucleotide sequence ID" value="NZ_JBDPGJ010000004.1"/>
</dbReference>
<dbReference type="InterPro" id="IPR007387">
    <property type="entry name" value="TRAP_DctQ"/>
</dbReference>
<keyword evidence="7 9" id="KW-0472">Membrane</keyword>
<protein>
    <recommendedName>
        <fullName evidence="9">TRAP transporter small permease protein</fullName>
    </recommendedName>
</protein>
<feature type="transmembrane region" description="Helical" evidence="9">
    <location>
        <begin position="86"/>
        <end position="104"/>
    </location>
</feature>
<evidence type="ECO:0000256" key="3">
    <source>
        <dbReference type="ARBA" id="ARBA00022475"/>
    </source>
</evidence>
<dbReference type="PANTHER" id="PTHR35011">
    <property type="entry name" value="2,3-DIKETO-L-GULONATE TRAP TRANSPORTER SMALL PERMEASE PROTEIN YIAM"/>
    <property type="match status" value="1"/>
</dbReference>
<evidence type="ECO:0000259" key="11">
    <source>
        <dbReference type="Pfam" id="PF04290"/>
    </source>
</evidence>
<keyword evidence="13" id="KW-1185">Reference proteome</keyword>
<keyword evidence="5 9" id="KW-0812">Transmembrane</keyword>
<comment type="subcellular location">
    <subcellularLocation>
        <location evidence="1 9">Cell inner membrane</location>
        <topology evidence="1 9">Multi-pass membrane protein</topology>
    </subcellularLocation>
</comment>
<accession>A0ABV3SNH2</accession>
<evidence type="ECO:0000256" key="4">
    <source>
        <dbReference type="ARBA" id="ARBA00022519"/>
    </source>
</evidence>
<gene>
    <name evidence="12" type="ORF">ABGN05_17515</name>
</gene>